<reference evidence="9 11" key="1">
    <citation type="journal article" date="2011" name="Nature">
        <title>The Medicago genome provides insight into the evolution of rhizobial symbioses.</title>
        <authorList>
            <person name="Young N.D."/>
            <person name="Debelle F."/>
            <person name="Oldroyd G.E."/>
            <person name="Geurts R."/>
            <person name="Cannon S.B."/>
            <person name="Udvardi M.K."/>
            <person name="Benedito V.A."/>
            <person name="Mayer K.F."/>
            <person name="Gouzy J."/>
            <person name="Schoof H."/>
            <person name="Van de Peer Y."/>
            <person name="Proost S."/>
            <person name="Cook D.R."/>
            <person name="Meyers B.C."/>
            <person name="Spannagl M."/>
            <person name="Cheung F."/>
            <person name="De Mita S."/>
            <person name="Krishnakumar V."/>
            <person name="Gundlach H."/>
            <person name="Zhou S."/>
            <person name="Mudge J."/>
            <person name="Bharti A.K."/>
            <person name="Murray J.D."/>
            <person name="Naoumkina M.A."/>
            <person name="Rosen B."/>
            <person name="Silverstein K.A."/>
            <person name="Tang H."/>
            <person name="Rombauts S."/>
            <person name="Zhao P.X."/>
            <person name="Zhou P."/>
            <person name="Barbe V."/>
            <person name="Bardou P."/>
            <person name="Bechner M."/>
            <person name="Bellec A."/>
            <person name="Berger A."/>
            <person name="Berges H."/>
            <person name="Bidwell S."/>
            <person name="Bisseling T."/>
            <person name="Choisne N."/>
            <person name="Couloux A."/>
            <person name="Denny R."/>
            <person name="Deshpande S."/>
            <person name="Dai X."/>
            <person name="Doyle J.J."/>
            <person name="Dudez A.M."/>
            <person name="Farmer A.D."/>
            <person name="Fouteau S."/>
            <person name="Franken C."/>
            <person name="Gibelin C."/>
            <person name="Gish J."/>
            <person name="Goldstein S."/>
            <person name="Gonzalez A.J."/>
            <person name="Green P.J."/>
            <person name="Hallab A."/>
            <person name="Hartog M."/>
            <person name="Hua A."/>
            <person name="Humphray S.J."/>
            <person name="Jeong D.H."/>
            <person name="Jing Y."/>
            <person name="Jocker A."/>
            <person name="Kenton S.M."/>
            <person name="Kim D.J."/>
            <person name="Klee K."/>
            <person name="Lai H."/>
            <person name="Lang C."/>
            <person name="Lin S."/>
            <person name="Macmil S.L."/>
            <person name="Magdelenat G."/>
            <person name="Matthews L."/>
            <person name="McCorrison J."/>
            <person name="Monaghan E.L."/>
            <person name="Mun J.H."/>
            <person name="Najar F.Z."/>
            <person name="Nicholson C."/>
            <person name="Noirot C."/>
            <person name="O'Bleness M."/>
            <person name="Paule C.R."/>
            <person name="Poulain J."/>
            <person name="Prion F."/>
            <person name="Qin B."/>
            <person name="Qu C."/>
            <person name="Retzel E.F."/>
            <person name="Riddle C."/>
            <person name="Sallet E."/>
            <person name="Samain S."/>
            <person name="Samson N."/>
            <person name="Sanders I."/>
            <person name="Saurat O."/>
            <person name="Scarpelli C."/>
            <person name="Schiex T."/>
            <person name="Segurens B."/>
            <person name="Severin A.J."/>
            <person name="Sherrier D.J."/>
            <person name="Shi R."/>
            <person name="Sims S."/>
            <person name="Singer S.R."/>
            <person name="Sinharoy S."/>
            <person name="Sterck L."/>
            <person name="Viollet A."/>
            <person name="Wang B.B."/>
            <person name="Wang K."/>
            <person name="Wang M."/>
            <person name="Wang X."/>
            <person name="Warfsmann J."/>
            <person name="Weissenbach J."/>
            <person name="White D.D."/>
            <person name="White J.D."/>
            <person name="Wiley G.B."/>
            <person name="Wincker P."/>
            <person name="Xing Y."/>
            <person name="Yang L."/>
            <person name="Yao Z."/>
            <person name="Ying F."/>
            <person name="Zhai J."/>
            <person name="Zhou L."/>
            <person name="Zuber A."/>
            <person name="Denarie J."/>
            <person name="Dixon R.A."/>
            <person name="May G.D."/>
            <person name="Schwartz D.C."/>
            <person name="Rogers J."/>
            <person name="Quetier F."/>
            <person name="Town C.D."/>
            <person name="Roe B.A."/>
        </authorList>
    </citation>
    <scope>NUCLEOTIDE SEQUENCE [LARGE SCALE GENOMIC DNA]</scope>
    <source>
        <strain evidence="9">A17</strain>
        <strain evidence="10 11">cv. Jemalong A17</strain>
    </source>
</reference>
<evidence type="ECO:0000259" key="8">
    <source>
        <dbReference type="Pfam" id="PF00931"/>
    </source>
</evidence>
<evidence type="ECO:0000256" key="1">
    <source>
        <dbReference type="ARBA" id="ARBA00008894"/>
    </source>
</evidence>
<dbReference type="SUPFAM" id="SSF52540">
    <property type="entry name" value="P-loop containing nucleoside triphosphate hydrolases"/>
    <property type="match status" value="1"/>
</dbReference>
<dbReference type="InterPro" id="IPR032675">
    <property type="entry name" value="LRR_dom_sf"/>
</dbReference>
<evidence type="ECO:0000313" key="11">
    <source>
        <dbReference type="Proteomes" id="UP000002051"/>
    </source>
</evidence>
<dbReference type="Gene3D" id="1.10.10.10">
    <property type="entry name" value="Winged helix-like DNA-binding domain superfamily/Winged helix DNA-binding domain"/>
    <property type="match status" value="1"/>
</dbReference>
<dbReference type="EnsemblPlants" id="KEH34540">
    <property type="protein sequence ID" value="KEH34540"/>
    <property type="gene ID" value="MTR_3g062990"/>
</dbReference>
<dbReference type="EMBL" id="CM001219">
    <property type="protein sequence ID" value="KEH34540.1"/>
    <property type="molecule type" value="Genomic_DNA"/>
</dbReference>
<dbReference type="AlphaFoldDB" id="A0A072V8M3"/>
<evidence type="ECO:0000313" key="9">
    <source>
        <dbReference type="EMBL" id="KEH34540.1"/>
    </source>
</evidence>
<dbReference type="Pfam" id="PF00931">
    <property type="entry name" value="NB-ARC"/>
    <property type="match status" value="1"/>
</dbReference>
<dbReference type="PANTHER" id="PTHR33463">
    <property type="entry name" value="NB-ARC DOMAIN-CONTAINING PROTEIN-RELATED"/>
    <property type="match status" value="1"/>
</dbReference>
<dbReference type="Gene3D" id="3.80.10.10">
    <property type="entry name" value="Ribonuclease Inhibitor"/>
    <property type="match status" value="2"/>
</dbReference>
<sequence length="1079" mass="124143">MRKCYKRLQETLAFKLYTRINPRFYPLVFPHSHNMNPKREVTRGSFRSFQLMNSSLPKMASFLTDLVKPYVEKLINGAIRESSYICCFTCIANDFEEEKARLEIESTTVKQRVYDAIRRGEDVQANALFWEKEADKLIQEDTKTKQKCLFGFCPHIIWRYKRGKELTNKKEQMKRLIETGKQLSIELPARLPDVERYSSQHYIPFKSRESKYKELLDAMKDDNNFITGLQGMGGTGKTTLAREVGKELKQSKQFTHVIDTTMSLSPNIRKIQDDIAGPLGLKFGDCSESDRPKKLWKRLTNGEKILLILDDVWGDIDFNEIGIPYSDNHKGCRILVTTRNLLVCNRLRCRLPIAIAVIASSLKGIRHPEEWDRALKSLQTPMHGADDELVKIYKRLKVSYDNMKNENAKRLLLLCSVFREDEEIPTERLTRLGIGGGLFGEDYVSYEDARIQVVISKNKLLDSCLLLEADQSGVKMHDLVRDAAQWIANKEIQTVKLSDKKQKAMVEREANIKYLLCEGNLKDLFSFKLDGSKLEILIVTVLKDEDCHNLKIEVLNSFFENIKGLRVFHLINDDYHPRLALSLLRSVQLMKNIRSLLFTEVDLGDISIFGNLQSLETLDLNYCKIDELPYEITKLEKFRLLNLEYCIIARNDPFEVIKGCSSLEELYFIYSFNTFCREITFPQLKRFFIDSSYWRSKNDLSSRYVSLVARNLDVFLSETTLKYCMQEAEVLGLRRMEGGWRNMMPEIVPMDHGMNDLVKLSLSSISQLQCLIDTKHTESLVSKVFSKLVVLELEGMDNLEELFKGPLSFDSLNSLENLSIEDCKHLKILFECNINLCNLKSLSLVRCPMLISIFQLSTACSLMLLERLEIYDCEGLEYIIDERKWQESRSKIVDDNDNKSHGSMFQKLKVLSIKKCPRIELILPFHSPHDLPALESITIGSCNKLKYIFGKYVKLGSLINMKLDGLPNMIDIFPECYGVHERSSSISGYASKPQTQSGPIKRNIFSWTNVYCCGKKYGHKLRSNTSTEISLVSQDQQQDNLMDTCDKSIPSPKLSSSPVPNLLPLVHPHSHNPLHLKPP</sequence>
<reference evidence="10" key="3">
    <citation type="submission" date="2015-04" db="UniProtKB">
        <authorList>
            <consortium name="EnsemblPlants"/>
        </authorList>
    </citation>
    <scope>IDENTIFICATION</scope>
    <source>
        <strain evidence="10">cv. Jemalong A17</strain>
    </source>
</reference>
<dbReference type="InterPro" id="IPR027417">
    <property type="entry name" value="P-loop_NTPase"/>
</dbReference>
<keyword evidence="2" id="KW-0433">Leucine-rich repeat</keyword>
<organism evidence="9 11">
    <name type="scientific">Medicago truncatula</name>
    <name type="common">Barrel medic</name>
    <name type="synonym">Medicago tribuloides</name>
    <dbReference type="NCBI Taxonomy" id="3880"/>
    <lineage>
        <taxon>Eukaryota</taxon>
        <taxon>Viridiplantae</taxon>
        <taxon>Streptophyta</taxon>
        <taxon>Embryophyta</taxon>
        <taxon>Tracheophyta</taxon>
        <taxon>Spermatophyta</taxon>
        <taxon>Magnoliopsida</taxon>
        <taxon>eudicotyledons</taxon>
        <taxon>Gunneridae</taxon>
        <taxon>Pentapetalae</taxon>
        <taxon>rosids</taxon>
        <taxon>fabids</taxon>
        <taxon>Fabales</taxon>
        <taxon>Fabaceae</taxon>
        <taxon>Papilionoideae</taxon>
        <taxon>50 kb inversion clade</taxon>
        <taxon>NPAAA clade</taxon>
        <taxon>Hologalegina</taxon>
        <taxon>IRL clade</taxon>
        <taxon>Trifolieae</taxon>
        <taxon>Medicago</taxon>
    </lineage>
</organism>
<dbReference type="HOGENOM" id="CLU_000427_3_2_1"/>
<dbReference type="FunFam" id="3.40.50.300:FF:001091">
    <property type="entry name" value="Probable disease resistance protein At1g61300"/>
    <property type="match status" value="1"/>
</dbReference>
<evidence type="ECO:0000256" key="3">
    <source>
        <dbReference type="ARBA" id="ARBA00022737"/>
    </source>
</evidence>
<dbReference type="InterPro" id="IPR002182">
    <property type="entry name" value="NB-ARC"/>
</dbReference>
<evidence type="ECO:0000256" key="6">
    <source>
        <dbReference type="ARBA" id="ARBA00022840"/>
    </source>
</evidence>
<keyword evidence="4" id="KW-0547">Nucleotide-binding</keyword>
<dbReference type="InterPro" id="IPR036388">
    <property type="entry name" value="WH-like_DNA-bd_sf"/>
</dbReference>
<evidence type="ECO:0000256" key="5">
    <source>
        <dbReference type="ARBA" id="ARBA00022821"/>
    </source>
</evidence>
<keyword evidence="3" id="KW-0677">Repeat</keyword>
<dbReference type="PRINTS" id="PR00364">
    <property type="entry name" value="DISEASERSIST"/>
</dbReference>
<dbReference type="GO" id="GO:0043531">
    <property type="term" value="F:ADP binding"/>
    <property type="evidence" value="ECO:0007669"/>
    <property type="project" value="InterPro"/>
</dbReference>
<dbReference type="SUPFAM" id="SSF52058">
    <property type="entry name" value="L domain-like"/>
    <property type="match status" value="1"/>
</dbReference>
<dbReference type="InterPro" id="IPR042197">
    <property type="entry name" value="Apaf_helical"/>
</dbReference>
<dbReference type="InterPro" id="IPR050905">
    <property type="entry name" value="Plant_NBS-LRR"/>
</dbReference>
<evidence type="ECO:0000256" key="7">
    <source>
        <dbReference type="SAM" id="MobiDB-lite"/>
    </source>
</evidence>
<feature type="region of interest" description="Disordered" evidence="7">
    <location>
        <begin position="1047"/>
        <end position="1079"/>
    </location>
</feature>
<evidence type="ECO:0000256" key="4">
    <source>
        <dbReference type="ARBA" id="ARBA00022741"/>
    </source>
</evidence>
<evidence type="ECO:0000313" key="10">
    <source>
        <dbReference type="EnsemblPlants" id="KEH34540"/>
    </source>
</evidence>
<feature type="compositionally biased region" description="Low complexity" evidence="7">
    <location>
        <begin position="1047"/>
        <end position="1067"/>
    </location>
</feature>
<dbReference type="GO" id="GO:0006952">
    <property type="term" value="P:defense response"/>
    <property type="evidence" value="ECO:0007669"/>
    <property type="project" value="UniProtKB-KW"/>
</dbReference>
<evidence type="ECO:0000256" key="2">
    <source>
        <dbReference type="ARBA" id="ARBA00022614"/>
    </source>
</evidence>
<keyword evidence="5" id="KW-0611">Plant defense</keyword>
<feature type="domain" description="NB-ARC" evidence="8">
    <location>
        <begin position="215"/>
        <end position="349"/>
    </location>
</feature>
<comment type="similarity">
    <text evidence="1">Belongs to the disease resistance NB-LRR family.</text>
</comment>
<accession>A0A072V8M3</accession>
<dbReference type="PANTHER" id="PTHR33463:SF105">
    <property type="entry name" value="AND NB-ARC DOMAIN DISEASE RESISTANCE PROTEIN, PUTATIVE-RELATED"/>
    <property type="match status" value="1"/>
</dbReference>
<protein>
    <submittedName>
        <fullName evidence="9">NB-ARC domain disease resistance protein</fullName>
    </submittedName>
</protein>
<dbReference type="Proteomes" id="UP000002051">
    <property type="component" value="Chromosome 3"/>
</dbReference>
<keyword evidence="6" id="KW-0067">ATP-binding</keyword>
<dbReference type="Gene3D" id="3.40.50.300">
    <property type="entry name" value="P-loop containing nucleotide triphosphate hydrolases"/>
    <property type="match status" value="1"/>
</dbReference>
<feature type="compositionally biased region" description="Basic residues" evidence="7">
    <location>
        <begin position="1068"/>
        <end position="1079"/>
    </location>
</feature>
<reference evidence="9 11" key="2">
    <citation type="journal article" date="2014" name="BMC Genomics">
        <title>An improved genome release (version Mt4.0) for the model legume Medicago truncatula.</title>
        <authorList>
            <person name="Tang H."/>
            <person name="Krishnakumar V."/>
            <person name="Bidwell S."/>
            <person name="Rosen B."/>
            <person name="Chan A."/>
            <person name="Zhou S."/>
            <person name="Gentzbittel L."/>
            <person name="Childs K.L."/>
            <person name="Yandell M."/>
            <person name="Gundlach H."/>
            <person name="Mayer K.F."/>
            <person name="Schwartz D.C."/>
            <person name="Town C.D."/>
        </authorList>
    </citation>
    <scope>GENOME REANNOTATION</scope>
    <source>
        <strain evidence="9">A17</strain>
        <strain evidence="10 11">cv. Jemalong A17</strain>
    </source>
</reference>
<proteinExistence type="inferred from homology"/>
<dbReference type="Gene3D" id="1.10.8.430">
    <property type="entry name" value="Helical domain of apoptotic protease-activating factors"/>
    <property type="match status" value="1"/>
</dbReference>
<gene>
    <name evidence="9" type="ordered locus">MTR_3g062990</name>
</gene>
<dbReference type="GO" id="GO:0005524">
    <property type="term" value="F:ATP binding"/>
    <property type="evidence" value="ECO:0007669"/>
    <property type="project" value="UniProtKB-KW"/>
</dbReference>
<keyword evidence="11" id="KW-1185">Reference proteome</keyword>
<name>A0A072V8M3_MEDTR</name>